<keyword evidence="4" id="KW-0862">Zinc</keyword>
<evidence type="ECO:0000256" key="2">
    <source>
        <dbReference type="ARBA" id="ARBA00022723"/>
    </source>
</evidence>
<feature type="domain" description="Integrase catalytic" evidence="7">
    <location>
        <begin position="821"/>
        <end position="918"/>
    </location>
</feature>
<dbReference type="PANTHER" id="PTHR42648:SF32">
    <property type="entry name" value="RIBONUCLEASE H-LIKE DOMAIN, GAG-PRE-INTEGRASE DOMAIN PROTEIN-RELATED"/>
    <property type="match status" value="1"/>
</dbReference>
<evidence type="ECO:0000259" key="6">
    <source>
        <dbReference type="PROSITE" id="PS50158"/>
    </source>
</evidence>
<keyword evidence="9" id="KW-1185">Reference proteome</keyword>
<keyword evidence="2" id="KW-0479">Metal-binding</keyword>
<evidence type="ECO:0000256" key="5">
    <source>
        <dbReference type="SAM" id="MobiDB-lite"/>
    </source>
</evidence>
<name>A0AA38TXP9_9ASTR</name>
<dbReference type="SUPFAM" id="SSF53098">
    <property type="entry name" value="Ribonuclease H-like"/>
    <property type="match status" value="1"/>
</dbReference>
<dbReference type="Pfam" id="PF07727">
    <property type="entry name" value="RVT_2"/>
    <property type="match status" value="1"/>
</dbReference>
<feature type="region of interest" description="Disordered" evidence="5">
    <location>
        <begin position="312"/>
        <end position="331"/>
    </location>
</feature>
<sequence>MDSQEGVFANKVPMLKPNEFDMWKIRIRQHMLLIDYSMWDVIENGPAERKAGEEGAVPPPRTDAERKARQIEMKALSTLLFAIPNEYQHQFMNCENAKVLWQALEKRFVGSKSTKRNQKAILRQQYENFMSSKNETMTQTFDRYNKLIGELATVGVQVDNDDINRKFLTSLGEEWTMYTVSLRQSEDLENKELDDLYNDLRVFEAEVEAKRKPIGYSHNTALLSNESSQFNDSSSHNTAADLEQISPDDLEEMDIKWQMAMLTMRIKRFIKRTRRNNFGMKREDGAGFDKSKVRCYKCNDLGHFARECKGNVPQPNHQSKFNKNSNGSSSQALVSQEGFGFDWSDQAEEAVQNQALMAEITESSSSEIPSKVVSKLCSKSCIDTVKKYRDHNQTSKAMDEILKAQINDDLKRGIGYHNTPPPYNNNYIPPKSNLADRLDTEDLKHGLTEVDPVEGVVEDLGEEDTRKKEKGKSVPEDNHILTNEKGGRPFVKSNKVEKEKSKGKIDTQSSESDPSSSKQKKQQPQAKKVEPSNKRVVPNHNRQPEPTGKGKGKKAEPKSVKMVTKWGNQGKGKNLWHVDSGCSRHMTGIMSLLENFKRFDGGHVAFGDNPKGGKVSGKGKISKGMMTFEDVYYVEQLKYNLLSVSQVYDKKHSILFNDEECLILSPEFKIVDENMILLRAPRKDNIYCLDLEDVSSKSSLNCLLSKASLSESSLWHKRMCHMNFKNMNKLVKGNLVRGLPAKEFSCDDHCVSCLKGKQHKSTHKSKEVNTIFAPLQLLHMDLFGPKNVMSIGKKSYCLDETSGLIKPFVIRVENKTNLKVKVIRSDNGTEFKNADLNSFCESKGIERQYSAPRTPQQNGVAERRNRTLIEAAKTMLVDSKLPISFWAEAVNTACYVQNRVLIVKSKGKTPYEIFEKKKPFIGFLKPFGCPCTILNTKSQLGKFDSKSEDGFLVGYLSQSKALRVFNSSSRIIEEGDNVECNENTPNVPGTVESGSITDKSKVTRTPFVMFPTPTVDPIEFCHGEKEPEPEKEDDVNTGQKDSREDQSEKERESEKETTLNHPVTLQEDDADGSQSSDMSIIDPQITHQEDYLDDSHSSELNITNLNEPHTNVIDSTGVNEEGDAYESNLGVNLPEEPLHLTRTQKNYPSSLVIGDIQSPMTTRKQSKGLGFQNPNSAMFSCFLSQTEPKKVFDAMKDLSWIEAMQEELLQFVLQDVWDLVDLPRGHRAIGTKWIFRNKKDERGIVIKNKARLVAQGYTQEEGIDYDDVFAPVARIEP</sequence>
<dbReference type="InterPro" id="IPR001584">
    <property type="entry name" value="Integrase_cat-core"/>
</dbReference>
<evidence type="ECO:0000256" key="1">
    <source>
        <dbReference type="ARBA" id="ARBA00022670"/>
    </source>
</evidence>
<feature type="domain" description="CCHC-type" evidence="6">
    <location>
        <begin position="294"/>
        <end position="309"/>
    </location>
</feature>
<organism evidence="8 9">
    <name type="scientific">Centaurea solstitialis</name>
    <name type="common">yellow star-thistle</name>
    <dbReference type="NCBI Taxonomy" id="347529"/>
    <lineage>
        <taxon>Eukaryota</taxon>
        <taxon>Viridiplantae</taxon>
        <taxon>Streptophyta</taxon>
        <taxon>Embryophyta</taxon>
        <taxon>Tracheophyta</taxon>
        <taxon>Spermatophyta</taxon>
        <taxon>Magnoliopsida</taxon>
        <taxon>eudicotyledons</taxon>
        <taxon>Gunneridae</taxon>
        <taxon>Pentapetalae</taxon>
        <taxon>asterids</taxon>
        <taxon>campanulids</taxon>
        <taxon>Asterales</taxon>
        <taxon>Asteraceae</taxon>
        <taxon>Carduoideae</taxon>
        <taxon>Cardueae</taxon>
        <taxon>Centaureinae</taxon>
        <taxon>Centaurea</taxon>
    </lineage>
</organism>
<dbReference type="GO" id="GO:0015074">
    <property type="term" value="P:DNA integration"/>
    <property type="evidence" value="ECO:0007669"/>
    <property type="project" value="InterPro"/>
</dbReference>
<feature type="compositionally biased region" description="Polar residues" evidence="5">
    <location>
        <begin position="980"/>
        <end position="997"/>
    </location>
</feature>
<dbReference type="InterPro" id="IPR001878">
    <property type="entry name" value="Znf_CCHC"/>
</dbReference>
<gene>
    <name evidence="8" type="ORF">OSB04_001019</name>
</gene>
<dbReference type="GO" id="GO:0008270">
    <property type="term" value="F:zinc ion binding"/>
    <property type="evidence" value="ECO:0007669"/>
    <property type="project" value="UniProtKB-KW"/>
</dbReference>
<dbReference type="InterPro" id="IPR012337">
    <property type="entry name" value="RNaseH-like_sf"/>
</dbReference>
<dbReference type="InterPro" id="IPR036875">
    <property type="entry name" value="Znf_CCHC_sf"/>
</dbReference>
<dbReference type="InterPro" id="IPR057670">
    <property type="entry name" value="SH3_retrovirus"/>
</dbReference>
<dbReference type="GO" id="GO:0008233">
    <property type="term" value="F:peptidase activity"/>
    <property type="evidence" value="ECO:0007669"/>
    <property type="project" value="UniProtKB-KW"/>
</dbReference>
<accession>A0AA38TXP9</accession>
<keyword evidence="1" id="KW-0645">Protease</keyword>
<protein>
    <submittedName>
        <fullName evidence="8">Uncharacterized protein</fullName>
    </submittedName>
</protein>
<feature type="compositionally biased region" description="Basic and acidic residues" evidence="5">
    <location>
        <begin position="1040"/>
        <end position="1058"/>
    </location>
</feature>
<feature type="compositionally biased region" description="Low complexity" evidence="5">
    <location>
        <begin position="508"/>
        <end position="526"/>
    </location>
</feature>
<dbReference type="Proteomes" id="UP001172457">
    <property type="component" value="Chromosome 1"/>
</dbReference>
<dbReference type="PROSITE" id="PS50158">
    <property type="entry name" value="ZF_CCHC"/>
    <property type="match status" value="1"/>
</dbReference>
<feature type="compositionally biased region" description="Basic and acidic residues" evidence="5">
    <location>
        <begin position="1019"/>
        <end position="1028"/>
    </location>
</feature>
<dbReference type="Pfam" id="PF22936">
    <property type="entry name" value="Pol_BBD"/>
    <property type="match status" value="1"/>
</dbReference>
<evidence type="ECO:0000313" key="9">
    <source>
        <dbReference type="Proteomes" id="UP001172457"/>
    </source>
</evidence>
<feature type="region of interest" description="Disordered" evidence="5">
    <location>
        <begin position="445"/>
        <end position="559"/>
    </location>
</feature>
<dbReference type="PROSITE" id="PS50994">
    <property type="entry name" value="INTEGRASE"/>
    <property type="match status" value="1"/>
</dbReference>
<dbReference type="Pfam" id="PF14223">
    <property type="entry name" value="Retrotran_gag_2"/>
    <property type="match status" value="1"/>
</dbReference>
<evidence type="ECO:0000259" key="7">
    <source>
        <dbReference type="PROSITE" id="PS50994"/>
    </source>
</evidence>
<dbReference type="Gene3D" id="3.30.420.10">
    <property type="entry name" value="Ribonuclease H-like superfamily/Ribonuclease H"/>
    <property type="match status" value="1"/>
</dbReference>
<dbReference type="InterPro" id="IPR036397">
    <property type="entry name" value="RNaseH_sf"/>
</dbReference>
<dbReference type="InterPro" id="IPR039537">
    <property type="entry name" value="Retrotran_Ty1/copia-like"/>
</dbReference>
<feature type="region of interest" description="Disordered" evidence="5">
    <location>
        <begin position="976"/>
        <end position="1078"/>
    </location>
</feature>
<evidence type="ECO:0000256" key="4">
    <source>
        <dbReference type="PROSITE-ProRule" id="PRU00047"/>
    </source>
</evidence>
<feature type="compositionally biased region" description="Low complexity" evidence="5">
    <location>
        <begin position="319"/>
        <end position="330"/>
    </location>
</feature>
<dbReference type="Pfam" id="PF00098">
    <property type="entry name" value="zf-CCHC"/>
    <property type="match status" value="1"/>
</dbReference>
<evidence type="ECO:0000313" key="8">
    <source>
        <dbReference type="EMBL" id="KAJ9565053.1"/>
    </source>
</evidence>
<feature type="compositionally biased region" description="Basic and acidic residues" evidence="5">
    <location>
        <begin position="463"/>
        <end position="479"/>
    </location>
</feature>
<dbReference type="AlphaFoldDB" id="A0AA38TXP9"/>
<dbReference type="SMART" id="SM00343">
    <property type="entry name" value="ZnF_C2HC"/>
    <property type="match status" value="1"/>
</dbReference>
<dbReference type="InterPro" id="IPR054722">
    <property type="entry name" value="PolX-like_BBD"/>
</dbReference>
<comment type="caution">
    <text evidence="8">The sequence shown here is derived from an EMBL/GenBank/DDBJ whole genome shotgun (WGS) entry which is preliminary data.</text>
</comment>
<dbReference type="InterPro" id="IPR013103">
    <property type="entry name" value="RVT_2"/>
</dbReference>
<feature type="compositionally biased region" description="Basic and acidic residues" evidence="5">
    <location>
        <begin position="494"/>
        <end position="505"/>
    </location>
</feature>
<dbReference type="EMBL" id="JARYMX010000001">
    <property type="protein sequence ID" value="KAJ9565053.1"/>
    <property type="molecule type" value="Genomic_DNA"/>
</dbReference>
<dbReference type="SUPFAM" id="SSF57756">
    <property type="entry name" value="Retrovirus zinc finger-like domains"/>
    <property type="match status" value="1"/>
</dbReference>
<keyword evidence="4" id="KW-0863">Zinc-finger</keyword>
<dbReference type="GO" id="GO:0003676">
    <property type="term" value="F:nucleic acid binding"/>
    <property type="evidence" value="ECO:0007669"/>
    <property type="project" value="InterPro"/>
</dbReference>
<dbReference type="Pfam" id="PF25597">
    <property type="entry name" value="SH3_retrovirus"/>
    <property type="match status" value="1"/>
</dbReference>
<keyword evidence="3" id="KW-0378">Hydrolase</keyword>
<dbReference type="PANTHER" id="PTHR42648">
    <property type="entry name" value="TRANSPOSASE, PUTATIVE-RELATED"/>
    <property type="match status" value="1"/>
</dbReference>
<reference evidence="8" key="1">
    <citation type="submission" date="2023-03" db="EMBL/GenBank/DDBJ databases">
        <title>Chromosome-scale reference genome and RAD-based genetic map of yellow starthistle (Centaurea solstitialis) reveal putative structural variation and QTLs associated with invader traits.</title>
        <authorList>
            <person name="Reatini B."/>
            <person name="Cang F.A."/>
            <person name="Jiang Q."/>
            <person name="Mckibben M.T.W."/>
            <person name="Barker M.S."/>
            <person name="Rieseberg L.H."/>
            <person name="Dlugosch K.M."/>
        </authorList>
    </citation>
    <scope>NUCLEOTIDE SEQUENCE</scope>
    <source>
        <strain evidence="8">CAN-66</strain>
        <tissue evidence="8">Leaf</tissue>
    </source>
</reference>
<evidence type="ECO:0000256" key="3">
    <source>
        <dbReference type="ARBA" id="ARBA00022801"/>
    </source>
</evidence>
<dbReference type="InterPro" id="IPR025724">
    <property type="entry name" value="GAG-pre-integrase_dom"/>
</dbReference>
<dbReference type="GO" id="GO:0006508">
    <property type="term" value="P:proteolysis"/>
    <property type="evidence" value="ECO:0007669"/>
    <property type="project" value="UniProtKB-KW"/>
</dbReference>
<dbReference type="Pfam" id="PF13976">
    <property type="entry name" value="gag_pre-integrs"/>
    <property type="match status" value="1"/>
</dbReference>
<proteinExistence type="predicted"/>